<dbReference type="Proteomes" id="UP000515153">
    <property type="component" value="Unplaced"/>
</dbReference>
<name>A0A6P8BL63_PYRGI</name>
<keyword evidence="1" id="KW-1185">Reference proteome</keyword>
<sequence length="89" mass="9656">LTNPPNGTTSSLQAIQKTFRGRTPIFPAGKVFGATLARIAKLALSCAPLCGWRAEPPMGGKLVIKKICRLYMVLREEAFRVVTVLRVTG</sequence>
<proteinExistence type="predicted"/>
<dbReference type="RefSeq" id="XP_030987769.1">
    <property type="nucleotide sequence ID" value="XM_031122642.1"/>
</dbReference>
<gene>
    <name evidence="2" type="ORF">PgNI_02580</name>
</gene>
<feature type="non-terminal residue" evidence="2">
    <location>
        <position position="1"/>
    </location>
</feature>
<organism evidence="1 2">
    <name type="scientific">Pyricularia grisea</name>
    <name type="common">Crabgrass-specific blast fungus</name>
    <name type="synonym">Magnaporthe grisea</name>
    <dbReference type="NCBI Taxonomy" id="148305"/>
    <lineage>
        <taxon>Eukaryota</taxon>
        <taxon>Fungi</taxon>
        <taxon>Dikarya</taxon>
        <taxon>Ascomycota</taxon>
        <taxon>Pezizomycotina</taxon>
        <taxon>Sordariomycetes</taxon>
        <taxon>Sordariomycetidae</taxon>
        <taxon>Magnaporthales</taxon>
        <taxon>Pyriculariaceae</taxon>
        <taxon>Pyricularia</taxon>
    </lineage>
</organism>
<reference evidence="2" key="3">
    <citation type="submission" date="2025-08" db="UniProtKB">
        <authorList>
            <consortium name="RefSeq"/>
        </authorList>
    </citation>
    <scope>IDENTIFICATION</scope>
    <source>
        <strain evidence="2">NI907</strain>
    </source>
</reference>
<protein>
    <submittedName>
        <fullName evidence="2">Uncharacterized protein</fullName>
    </submittedName>
</protein>
<dbReference type="AlphaFoldDB" id="A0A6P8BL63"/>
<reference evidence="2" key="1">
    <citation type="journal article" date="2019" name="Mol. Biol. Evol.">
        <title>Blast fungal genomes show frequent chromosomal changes, gene gains and losses, and effector gene turnover.</title>
        <authorList>
            <person name="Gomez Luciano L.B."/>
            <person name="Jason Tsai I."/>
            <person name="Chuma I."/>
            <person name="Tosa Y."/>
            <person name="Chen Y.H."/>
            <person name="Li J.Y."/>
            <person name="Li M.Y."/>
            <person name="Jade Lu M.Y."/>
            <person name="Nakayashiki H."/>
            <person name="Li W.H."/>
        </authorList>
    </citation>
    <scope>NUCLEOTIDE SEQUENCE</scope>
    <source>
        <strain evidence="2">NI907</strain>
    </source>
</reference>
<dbReference type="GeneID" id="41957553"/>
<reference evidence="2" key="2">
    <citation type="submission" date="2019-10" db="EMBL/GenBank/DDBJ databases">
        <authorList>
            <consortium name="NCBI Genome Project"/>
        </authorList>
    </citation>
    <scope>NUCLEOTIDE SEQUENCE</scope>
    <source>
        <strain evidence="2">NI907</strain>
    </source>
</reference>
<accession>A0A6P8BL63</accession>
<evidence type="ECO:0000313" key="2">
    <source>
        <dbReference type="RefSeq" id="XP_030987769.1"/>
    </source>
</evidence>
<evidence type="ECO:0000313" key="1">
    <source>
        <dbReference type="Proteomes" id="UP000515153"/>
    </source>
</evidence>
<dbReference type="KEGG" id="pgri:PgNI_02580"/>